<sequence>KNVTWFDPVSGVDEEPEPIDPLEELVTELEGTEWEWMDDGEKVNGWIKLEYDGRFTWWWGCKSRWSAGIEGNSTVVVVVENIGGCGVHELKMNPEMTDPCDKLKEVVLPGGLKKIETKAFINCSALKTLQVPKGCEIDHDAFDGAGMEISQIEWFEDV</sequence>
<dbReference type="Gene3D" id="3.80.10.10">
    <property type="entry name" value="Ribonuclease Inhibitor"/>
    <property type="match status" value="1"/>
</dbReference>
<dbReference type="AlphaFoldDB" id="A0A9W7GS02"/>
<accession>A0A9W7GS02</accession>
<organism evidence="1 2">
    <name type="scientific">Triparma columacea</name>
    <dbReference type="NCBI Taxonomy" id="722753"/>
    <lineage>
        <taxon>Eukaryota</taxon>
        <taxon>Sar</taxon>
        <taxon>Stramenopiles</taxon>
        <taxon>Ochrophyta</taxon>
        <taxon>Bolidophyceae</taxon>
        <taxon>Parmales</taxon>
        <taxon>Triparmaceae</taxon>
        <taxon>Triparma</taxon>
    </lineage>
</organism>
<gene>
    <name evidence="1" type="ORF">TrCOL_g13189</name>
</gene>
<comment type="caution">
    <text evidence="1">The sequence shown here is derived from an EMBL/GenBank/DDBJ whole genome shotgun (WGS) entry which is preliminary data.</text>
</comment>
<dbReference type="EMBL" id="BRYA01000449">
    <property type="protein sequence ID" value="GMI48962.1"/>
    <property type="molecule type" value="Genomic_DNA"/>
</dbReference>
<evidence type="ECO:0000313" key="1">
    <source>
        <dbReference type="EMBL" id="GMI48962.1"/>
    </source>
</evidence>
<reference evidence="2" key="1">
    <citation type="journal article" date="2023" name="Commun. Biol.">
        <title>Genome analysis of Parmales, the sister group of diatoms, reveals the evolutionary specialization of diatoms from phago-mixotrophs to photoautotrophs.</title>
        <authorList>
            <person name="Ban H."/>
            <person name="Sato S."/>
            <person name="Yoshikawa S."/>
            <person name="Yamada K."/>
            <person name="Nakamura Y."/>
            <person name="Ichinomiya M."/>
            <person name="Sato N."/>
            <person name="Blanc-Mathieu R."/>
            <person name="Endo H."/>
            <person name="Kuwata A."/>
            <person name="Ogata H."/>
        </authorList>
    </citation>
    <scope>NUCLEOTIDE SEQUENCE [LARGE SCALE GENOMIC DNA]</scope>
</reference>
<dbReference type="Proteomes" id="UP001165065">
    <property type="component" value="Unassembled WGS sequence"/>
</dbReference>
<name>A0A9W7GS02_9STRA</name>
<protein>
    <submittedName>
        <fullName evidence="1">Uncharacterized protein</fullName>
    </submittedName>
</protein>
<feature type="non-terminal residue" evidence="1">
    <location>
        <position position="158"/>
    </location>
</feature>
<evidence type="ECO:0000313" key="2">
    <source>
        <dbReference type="Proteomes" id="UP001165065"/>
    </source>
</evidence>
<dbReference type="InterPro" id="IPR032675">
    <property type="entry name" value="LRR_dom_sf"/>
</dbReference>
<proteinExistence type="predicted"/>
<keyword evidence="2" id="KW-1185">Reference proteome</keyword>